<feature type="signal peptide" evidence="1">
    <location>
        <begin position="1"/>
        <end position="20"/>
    </location>
</feature>
<organism evidence="2 3">
    <name type="scientific">Armillaria luteobubalina</name>
    <dbReference type="NCBI Taxonomy" id="153913"/>
    <lineage>
        <taxon>Eukaryota</taxon>
        <taxon>Fungi</taxon>
        <taxon>Dikarya</taxon>
        <taxon>Basidiomycota</taxon>
        <taxon>Agaricomycotina</taxon>
        <taxon>Agaricomycetes</taxon>
        <taxon>Agaricomycetidae</taxon>
        <taxon>Agaricales</taxon>
        <taxon>Marasmiineae</taxon>
        <taxon>Physalacriaceae</taxon>
        <taxon>Armillaria</taxon>
    </lineage>
</organism>
<dbReference type="EMBL" id="JAUEPU010000048">
    <property type="protein sequence ID" value="KAK0485611.1"/>
    <property type="molecule type" value="Genomic_DNA"/>
</dbReference>
<evidence type="ECO:0000256" key="1">
    <source>
        <dbReference type="SAM" id="SignalP"/>
    </source>
</evidence>
<sequence length="70" mass="7827">MKGEFTRLIPVSVLLSVSVAKICYYNPHPSITIFYVQCHASLTPRSDTGNRTLRMRMLLVTPIQLGGNYG</sequence>
<feature type="chain" id="PRO_5041217448" description="Secreted protein" evidence="1">
    <location>
        <begin position="21"/>
        <end position="70"/>
    </location>
</feature>
<accession>A0AA39PJX5</accession>
<proteinExistence type="predicted"/>
<evidence type="ECO:0000313" key="3">
    <source>
        <dbReference type="Proteomes" id="UP001175228"/>
    </source>
</evidence>
<name>A0AA39PJX5_9AGAR</name>
<keyword evidence="1" id="KW-0732">Signal</keyword>
<comment type="caution">
    <text evidence="2">The sequence shown here is derived from an EMBL/GenBank/DDBJ whole genome shotgun (WGS) entry which is preliminary data.</text>
</comment>
<dbReference type="Proteomes" id="UP001175228">
    <property type="component" value="Unassembled WGS sequence"/>
</dbReference>
<gene>
    <name evidence="2" type="ORF">EDD18DRAFT_1195241</name>
</gene>
<protein>
    <recommendedName>
        <fullName evidence="4">Secreted protein</fullName>
    </recommendedName>
</protein>
<keyword evidence="3" id="KW-1185">Reference proteome</keyword>
<evidence type="ECO:0008006" key="4">
    <source>
        <dbReference type="Google" id="ProtNLM"/>
    </source>
</evidence>
<reference evidence="2" key="1">
    <citation type="submission" date="2023-06" db="EMBL/GenBank/DDBJ databases">
        <authorList>
            <consortium name="Lawrence Berkeley National Laboratory"/>
            <person name="Ahrendt S."/>
            <person name="Sahu N."/>
            <person name="Indic B."/>
            <person name="Wong-Bajracharya J."/>
            <person name="Merenyi Z."/>
            <person name="Ke H.-M."/>
            <person name="Monk M."/>
            <person name="Kocsube S."/>
            <person name="Drula E."/>
            <person name="Lipzen A."/>
            <person name="Balint B."/>
            <person name="Henrissat B."/>
            <person name="Andreopoulos B."/>
            <person name="Martin F.M."/>
            <person name="Harder C.B."/>
            <person name="Rigling D."/>
            <person name="Ford K.L."/>
            <person name="Foster G.D."/>
            <person name="Pangilinan J."/>
            <person name="Papanicolaou A."/>
            <person name="Barry K."/>
            <person name="LaButti K."/>
            <person name="Viragh M."/>
            <person name="Koriabine M."/>
            <person name="Yan M."/>
            <person name="Riley R."/>
            <person name="Champramary S."/>
            <person name="Plett K.L."/>
            <person name="Tsai I.J."/>
            <person name="Slot J."/>
            <person name="Sipos G."/>
            <person name="Plett J."/>
            <person name="Nagy L.G."/>
            <person name="Grigoriev I.V."/>
        </authorList>
    </citation>
    <scope>NUCLEOTIDE SEQUENCE</scope>
    <source>
        <strain evidence="2">HWK02</strain>
    </source>
</reference>
<dbReference type="AlphaFoldDB" id="A0AA39PJX5"/>
<evidence type="ECO:0000313" key="2">
    <source>
        <dbReference type="EMBL" id="KAK0485611.1"/>
    </source>
</evidence>